<gene>
    <name evidence="2" type="ORF">Q605_AUC00793G0002</name>
</gene>
<protein>
    <submittedName>
        <fullName evidence="2">Uncharacterized protein</fullName>
    </submittedName>
</protein>
<organism evidence="2 3">
    <name type="scientific">Actinomyces urogenitalis DORA_12</name>
    <dbReference type="NCBI Taxonomy" id="1403939"/>
    <lineage>
        <taxon>Bacteria</taxon>
        <taxon>Bacillati</taxon>
        <taxon>Actinomycetota</taxon>
        <taxon>Actinomycetes</taxon>
        <taxon>Actinomycetales</taxon>
        <taxon>Actinomycetaceae</taxon>
        <taxon>Actinomyces</taxon>
    </lineage>
</organism>
<comment type="caution">
    <text evidence="2">The sequence shown here is derived from an EMBL/GenBank/DDBJ whole genome shotgun (WGS) entry which is preliminary data.</text>
</comment>
<evidence type="ECO:0000256" key="1">
    <source>
        <dbReference type="SAM" id="MobiDB-lite"/>
    </source>
</evidence>
<accession>W1VI99</accession>
<feature type="region of interest" description="Disordered" evidence="1">
    <location>
        <begin position="1"/>
        <end position="30"/>
    </location>
</feature>
<evidence type="ECO:0000313" key="3">
    <source>
        <dbReference type="Proteomes" id="UP000018852"/>
    </source>
</evidence>
<dbReference type="EMBL" id="AZLV01000793">
    <property type="protein sequence ID" value="ETJ03769.1"/>
    <property type="molecule type" value="Genomic_DNA"/>
</dbReference>
<reference evidence="2 3" key="1">
    <citation type="submission" date="2013-12" db="EMBL/GenBank/DDBJ databases">
        <title>A Varibaculum cambriense genome reconstructed from a premature infant gut community with otherwise low bacterial novelty that shifts toward anaerobic metabolism during the third week of life.</title>
        <authorList>
            <person name="Brown C.T."/>
            <person name="Sharon I."/>
            <person name="Thomas B.C."/>
            <person name="Castelle C.J."/>
            <person name="Morowitz M.J."/>
            <person name="Banfield J.F."/>
        </authorList>
    </citation>
    <scope>NUCLEOTIDE SEQUENCE [LARGE SCALE GENOMIC DNA]</scope>
    <source>
        <strain evidence="3">DORA_12</strain>
    </source>
</reference>
<name>W1VI99_9ACTO</name>
<dbReference type="Proteomes" id="UP000018852">
    <property type="component" value="Unassembled WGS sequence"/>
</dbReference>
<proteinExistence type="predicted"/>
<evidence type="ECO:0000313" key="2">
    <source>
        <dbReference type="EMBL" id="ETJ03769.1"/>
    </source>
</evidence>
<dbReference type="AlphaFoldDB" id="W1VI99"/>
<sequence>MGGDLVGHEPCSALRRPGAQQRGLATRPGAQVQPPLVASFHGRLAEHQCHQLAAFVLDARRAGAHGRQSARVSPGKDDGVRATVTHMGMAARGLLCLLDQVLRADEAGSSAQDHLRVGVVRLQQSLKLLLRPVIARQRLPQRLDHPDRVGVRGRQRVQLVSGLLGQLSQPLLQVLLADPAQDGVDQARCAAAGRVGRQVYSRRDRGMGRHPHPQQLVGPQAQHVKDDTVELVQPAIHALSDDGVIPALQAQRPVGQRRRESRVAAVQPRRIQHRRQDQVGEATVLTHLGQRFQTHQPRCVHRARPTAPVGAFRIRLTTLTTRAVVASGVIALAPFASLPAALRSCLGMPTRLT</sequence>